<feature type="transmembrane region" description="Helical" evidence="1">
    <location>
        <begin position="130"/>
        <end position="148"/>
    </location>
</feature>
<evidence type="ECO:0000313" key="2">
    <source>
        <dbReference type="EMBL" id="CAK0840729.1"/>
    </source>
</evidence>
<gene>
    <name evidence="2" type="ORF">PCOR1329_LOCUS36091</name>
</gene>
<reference evidence="2" key="1">
    <citation type="submission" date="2023-10" db="EMBL/GenBank/DDBJ databases">
        <authorList>
            <person name="Chen Y."/>
            <person name="Shah S."/>
            <person name="Dougan E. K."/>
            <person name="Thang M."/>
            <person name="Chan C."/>
        </authorList>
    </citation>
    <scope>NUCLEOTIDE SEQUENCE [LARGE SCALE GENOMIC DNA]</scope>
</reference>
<name>A0ABN9T6N6_9DINO</name>
<proteinExistence type="predicted"/>
<feature type="transmembrane region" description="Helical" evidence="1">
    <location>
        <begin position="92"/>
        <end position="110"/>
    </location>
</feature>
<evidence type="ECO:0000313" key="3">
    <source>
        <dbReference type="Proteomes" id="UP001189429"/>
    </source>
</evidence>
<keyword evidence="1" id="KW-0472">Membrane</keyword>
<keyword evidence="3" id="KW-1185">Reference proteome</keyword>
<dbReference type="Proteomes" id="UP001189429">
    <property type="component" value="Unassembled WGS sequence"/>
</dbReference>
<feature type="transmembrane region" description="Helical" evidence="1">
    <location>
        <begin position="215"/>
        <end position="235"/>
    </location>
</feature>
<comment type="caution">
    <text evidence="2">The sequence shown here is derived from an EMBL/GenBank/DDBJ whole genome shotgun (WGS) entry which is preliminary data.</text>
</comment>
<evidence type="ECO:0008006" key="4">
    <source>
        <dbReference type="Google" id="ProtNLM"/>
    </source>
</evidence>
<keyword evidence="1" id="KW-0812">Transmembrane</keyword>
<organism evidence="2 3">
    <name type="scientific">Prorocentrum cordatum</name>
    <dbReference type="NCBI Taxonomy" id="2364126"/>
    <lineage>
        <taxon>Eukaryota</taxon>
        <taxon>Sar</taxon>
        <taxon>Alveolata</taxon>
        <taxon>Dinophyceae</taxon>
        <taxon>Prorocentrales</taxon>
        <taxon>Prorocentraceae</taxon>
        <taxon>Prorocentrum</taxon>
    </lineage>
</organism>
<sequence>MSWSARAVACTGPTWHLPRSGSRRALGSCASSATRASRPSGSEPGRACSCSTPSSTSSAAWTCASQPTSSWPTGPAGACGERSRCGPGRRRGGRGVAMLAALGFFLHFTLRWTHAALGLRAPRALLGQLRLLLPALALGMSGCALMLLASNRIAWIFGLLVLVVCLNAASCFASWVILDRLSEIRRAPRSPSADPKLEALERVVMLESAATCRTMLALAVVVLGIFIPVSLPRLLEGGLRWPLVRGFAQGTWVGDTRFPALAALASEAPDVLPNPCVEGAELAIGWGICGCLLLSRLCAGRVEAPAETGGGRLSAEELGAALRGMLARKAE</sequence>
<protein>
    <recommendedName>
        <fullName evidence="4">Transmembrane 9 superfamily member</fullName>
    </recommendedName>
</protein>
<keyword evidence="1" id="KW-1133">Transmembrane helix</keyword>
<evidence type="ECO:0000256" key="1">
    <source>
        <dbReference type="SAM" id="Phobius"/>
    </source>
</evidence>
<dbReference type="EMBL" id="CAUYUJ010014396">
    <property type="protein sequence ID" value="CAK0840729.1"/>
    <property type="molecule type" value="Genomic_DNA"/>
</dbReference>
<accession>A0ABN9T6N6</accession>
<feature type="transmembrane region" description="Helical" evidence="1">
    <location>
        <begin position="155"/>
        <end position="178"/>
    </location>
</feature>